<dbReference type="SUPFAM" id="SSF56091">
    <property type="entry name" value="DNA ligase/mRNA capping enzyme, catalytic domain"/>
    <property type="match status" value="1"/>
</dbReference>
<evidence type="ECO:0008006" key="3">
    <source>
        <dbReference type="Google" id="ProtNLM"/>
    </source>
</evidence>
<gene>
    <name evidence="1" type="ORF">SAMN06295937_1004207</name>
</gene>
<keyword evidence="2" id="KW-1185">Reference proteome</keyword>
<dbReference type="AlphaFoldDB" id="A0A1T5AV13"/>
<dbReference type="RefSeq" id="WP_139375659.1">
    <property type="nucleotide sequence ID" value="NZ_FUYP01000004.1"/>
</dbReference>
<proteinExistence type="predicted"/>
<dbReference type="Proteomes" id="UP000190044">
    <property type="component" value="Unassembled WGS sequence"/>
</dbReference>
<name>A0A1T5AV13_9SPHN</name>
<dbReference type="OrthoDB" id="9767858at2"/>
<reference evidence="2" key="1">
    <citation type="submission" date="2017-02" db="EMBL/GenBank/DDBJ databases">
        <authorList>
            <person name="Varghese N."/>
            <person name="Submissions S."/>
        </authorList>
    </citation>
    <scope>NUCLEOTIDE SEQUENCE [LARGE SCALE GENOMIC DNA]</scope>
    <source>
        <strain evidence="2">R11H</strain>
    </source>
</reference>
<protein>
    <recommendedName>
        <fullName evidence="3">ATP dependent DNA ligase domain-containing protein</fullName>
    </recommendedName>
</protein>
<organism evidence="1 2">
    <name type="scientific">Sphingopyxis flava</name>
    <dbReference type="NCBI Taxonomy" id="1507287"/>
    <lineage>
        <taxon>Bacteria</taxon>
        <taxon>Pseudomonadati</taxon>
        <taxon>Pseudomonadota</taxon>
        <taxon>Alphaproteobacteria</taxon>
        <taxon>Sphingomonadales</taxon>
        <taxon>Sphingomonadaceae</taxon>
        <taxon>Sphingopyxis</taxon>
    </lineage>
</organism>
<evidence type="ECO:0000313" key="2">
    <source>
        <dbReference type="Proteomes" id="UP000190044"/>
    </source>
</evidence>
<accession>A0A1T5AV13</accession>
<dbReference type="EMBL" id="FUYP01000004">
    <property type="protein sequence ID" value="SKB38858.1"/>
    <property type="molecule type" value="Genomic_DNA"/>
</dbReference>
<sequence length="96" mass="10607">MPDLAGVMVERKYDGFRCLFFPGLDRRPGLWTRNGMPMIGAGHILARLLKVEAAMGGAYMIDGEFVVDGALAATKTHYERGSRMADAGTFHRCERT</sequence>
<evidence type="ECO:0000313" key="1">
    <source>
        <dbReference type="EMBL" id="SKB38858.1"/>
    </source>
</evidence>